<comment type="caution">
    <text evidence="2">The sequence shown here is derived from an EMBL/GenBank/DDBJ whole genome shotgun (WGS) entry which is preliminary data.</text>
</comment>
<proteinExistence type="predicted"/>
<protein>
    <submittedName>
        <fullName evidence="2">Uncharacterized protein</fullName>
    </submittedName>
</protein>
<gene>
    <name evidence="2" type="ORF">CK203_102875</name>
</gene>
<evidence type="ECO:0000313" key="2">
    <source>
        <dbReference type="EMBL" id="RVW18526.1"/>
    </source>
</evidence>
<feature type="region of interest" description="Disordered" evidence="1">
    <location>
        <begin position="82"/>
        <end position="114"/>
    </location>
</feature>
<evidence type="ECO:0000256" key="1">
    <source>
        <dbReference type="SAM" id="MobiDB-lite"/>
    </source>
</evidence>
<organism evidence="2 3">
    <name type="scientific">Vitis vinifera</name>
    <name type="common">Grape</name>
    <dbReference type="NCBI Taxonomy" id="29760"/>
    <lineage>
        <taxon>Eukaryota</taxon>
        <taxon>Viridiplantae</taxon>
        <taxon>Streptophyta</taxon>
        <taxon>Embryophyta</taxon>
        <taxon>Tracheophyta</taxon>
        <taxon>Spermatophyta</taxon>
        <taxon>Magnoliopsida</taxon>
        <taxon>eudicotyledons</taxon>
        <taxon>Gunneridae</taxon>
        <taxon>Pentapetalae</taxon>
        <taxon>rosids</taxon>
        <taxon>Vitales</taxon>
        <taxon>Vitaceae</taxon>
        <taxon>Viteae</taxon>
        <taxon>Vitis</taxon>
    </lineage>
</organism>
<sequence>MGNVPVGQLEMDIGRPPELIKRSNLRSEMWGTGKFWSSTEKALLTESKRTGSCMNSEFLNLQSLQEELVSMIRGVYRKDERISERSRYESRLDESSSISSKIPRLELNPNPYEE</sequence>
<name>A0A438C6I8_VITVI</name>
<reference evidence="2 3" key="1">
    <citation type="journal article" date="2018" name="PLoS Genet.">
        <title>Population sequencing reveals clonal diversity and ancestral inbreeding in the grapevine cultivar Chardonnay.</title>
        <authorList>
            <person name="Roach M.J."/>
            <person name="Johnson D.L."/>
            <person name="Bohlmann J."/>
            <person name="van Vuuren H.J."/>
            <person name="Jones S.J."/>
            <person name="Pretorius I.S."/>
            <person name="Schmidt S.A."/>
            <person name="Borneman A.R."/>
        </authorList>
    </citation>
    <scope>NUCLEOTIDE SEQUENCE [LARGE SCALE GENOMIC DNA]</scope>
    <source>
        <strain evidence="3">cv. Chardonnay</strain>
        <tissue evidence="2">Leaf</tissue>
    </source>
</reference>
<dbReference type="EMBL" id="QGNW01002522">
    <property type="protein sequence ID" value="RVW18526.1"/>
    <property type="molecule type" value="Genomic_DNA"/>
</dbReference>
<accession>A0A438C6I8</accession>
<dbReference type="AlphaFoldDB" id="A0A438C6I8"/>
<feature type="compositionally biased region" description="Basic and acidic residues" evidence="1">
    <location>
        <begin position="82"/>
        <end position="94"/>
    </location>
</feature>
<dbReference type="Proteomes" id="UP000288805">
    <property type="component" value="Unassembled WGS sequence"/>
</dbReference>
<evidence type="ECO:0000313" key="3">
    <source>
        <dbReference type="Proteomes" id="UP000288805"/>
    </source>
</evidence>